<dbReference type="InterPro" id="IPR052909">
    <property type="entry name" value="Transposase_6_like"/>
</dbReference>
<evidence type="ECO:0000259" key="1">
    <source>
        <dbReference type="Pfam" id="PF01609"/>
    </source>
</evidence>
<sequence length="249" mass="27161">MSDEEWAFFAPFLVRTGARSGRPPTDHRLILDAIIWIARTGAPWRDLDARFGKWSTAYRQFRRWTTAGVWDVILEALNKSGEGQETVQMIDSTIVRAHQHSAGAKKGDSPGLLAAMISAVREVASRPNPPPNGLGLPVGLVLTPGETPDTKGDGLLMGQAGPPPKVLIADKGYDSGAIRDDLRKRRAEPVIPYKRNRIVQAPVEGFAYAFRNRIGPTESIAAKTKTALGISLPTFRTTERREPKPCSGA</sequence>
<organism evidence="3">
    <name type="scientific">Alsobacter sp. KACC 23698</name>
    <dbReference type="NCBI Taxonomy" id="3149229"/>
    <lineage>
        <taxon>Bacteria</taxon>
        <taxon>Pseudomonadati</taxon>
        <taxon>Pseudomonadota</taxon>
        <taxon>Alphaproteobacteria</taxon>
        <taxon>Hyphomicrobiales</taxon>
        <taxon>Alsobacteraceae</taxon>
        <taxon>Alsobacter</taxon>
    </lineage>
</organism>
<protein>
    <submittedName>
        <fullName evidence="3">IS5 family transposase</fullName>
    </submittedName>
</protein>
<dbReference type="Pfam" id="PF01609">
    <property type="entry name" value="DDE_Tnp_1"/>
    <property type="match status" value="1"/>
</dbReference>
<accession>A0AAU7JIS1</accession>
<dbReference type="InterPro" id="IPR002559">
    <property type="entry name" value="Transposase_11"/>
</dbReference>
<evidence type="ECO:0000259" key="2">
    <source>
        <dbReference type="Pfam" id="PF13340"/>
    </source>
</evidence>
<gene>
    <name evidence="3" type="ORF">ABEG18_05985</name>
</gene>
<dbReference type="RefSeq" id="WP_406857179.1">
    <property type="nucleotide sequence ID" value="NZ_CP157484.1"/>
</dbReference>
<evidence type="ECO:0000313" key="3">
    <source>
        <dbReference type="EMBL" id="XBO40322.1"/>
    </source>
</evidence>
<dbReference type="NCBIfam" id="NF033580">
    <property type="entry name" value="transpos_IS5_3"/>
    <property type="match status" value="1"/>
</dbReference>
<proteinExistence type="predicted"/>
<dbReference type="GO" id="GO:0003677">
    <property type="term" value="F:DNA binding"/>
    <property type="evidence" value="ECO:0007669"/>
    <property type="project" value="InterPro"/>
</dbReference>
<dbReference type="PANTHER" id="PTHR46637">
    <property type="entry name" value="TIS1421-TRANSPOSASE PROTEIN A"/>
    <property type="match status" value="1"/>
</dbReference>
<dbReference type="GO" id="GO:0004803">
    <property type="term" value="F:transposase activity"/>
    <property type="evidence" value="ECO:0007669"/>
    <property type="project" value="InterPro"/>
</dbReference>
<dbReference type="GO" id="GO:0006313">
    <property type="term" value="P:DNA transposition"/>
    <property type="evidence" value="ECO:0007669"/>
    <property type="project" value="InterPro"/>
</dbReference>
<feature type="domain" description="Insertion element IS402-like" evidence="2">
    <location>
        <begin position="1"/>
        <end position="73"/>
    </location>
</feature>
<dbReference type="EMBL" id="CP157484">
    <property type="protein sequence ID" value="XBO40322.1"/>
    <property type="molecule type" value="Genomic_DNA"/>
</dbReference>
<dbReference type="InterPro" id="IPR025161">
    <property type="entry name" value="IS402-like_dom"/>
</dbReference>
<reference evidence="3" key="1">
    <citation type="submission" date="2024-05" db="EMBL/GenBank/DDBJ databases">
        <authorList>
            <person name="Kim S."/>
            <person name="Heo J."/>
            <person name="Choi H."/>
            <person name="Choi Y."/>
            <person name="Kwon S.-W."/>
            <person name="Kim Y."/>
        </authorList>
    </citation>
    <scope>NUCLEOTIDE SEQUENCE</scope>
    <source>
        <strain evidence="3">KACC 23698</strain>
    </source>
</reference>
<name>A0AAU7JIS1_9HYPH</name>
<dbReference type="AlphaFoldDB" id="A0AAU7JIS1"/>
<dbReference type="Pfam" id="PF13340">
    <property type="entry name" value="DUF4096"/>
    <property type="match status" value="1"/>
</dbReference>
<feature type="domain" description="Transposase IS4-like" evidence="1">
    <location>
        <begin position="84"/>
        <end position="202"/>
    </location>
</feature>
<dbReference type="PANTHER" id="PTHR46637:SF1">
    <property type="entry name" value="BLL5188 PROTEIN"/>
    <property type="match status" value="1"/>
</dbReference>